<evidence type="ECO:0000256" key="16">
    <source>
        <dbReference type="ARBA" id="ARBA00023209"/>
    </source>
</evidence>
<dbReference type="PANTHER" id="PTHR46382">
    <property type="entry name" value="PHOSPHATIDATE CYTIDYLYLTRANSFERASE"/>
    <property type="match status" value="1"/>
</dbReference>
<comment type="subcellular location">
    <subcellularLocation>
        <location evidence="2">Cell membrane</location>
        <topology evidence="2">Multi-pass membrane protein</topology>
    </subcellularLocation>
</comment>
<keyword evidence="14" id="KW-0443">Lipid metabolism</keyword>
<proteinExistence type="inferred from homology"/>
<comment type="similarity">
    <text evidence="5 18">Belongs to the CDS family.</text>
</comment>
<comment type="pathway">
    <text evidence="3 18">Phospholipid metabolism; CDP-diacylglycerol biosynthesis; CDP-diacylglycerol from sn-glycerol 3-phosphate: step 3/3.</text>
</comment>
<keyword evidence="17" id="KW-1208">Phospholipid metabolism</keyword>
<keyword evidence="9" id="KW-0444">Lipid biosynthesis</keyword>
<evidence type="ECO:0000313" key="20">
    <source>
        <dbReference type="EMBL" id="TCW34085.1"/>
    </source>
</evidence>
<dbReference type="GO" id="GO:0005886">
    <property type="term" value="C:plasma membrane"/>
    <property type="evidence" value="ECO:0007669"/>
    <property type="project" value="UniProtKB-SubCell"/>
</dbReference>
<name>A0A4R4A5Z3_MARGR</name>
<keyword evidence="13 19" id="KW-1133">Transmembrane helix</keyword>
<gene>
    <name evidence="20" type="ORF">EDC29_11370</name>
</gene>
<comment type="pathway">
    <text evidence="4">Lipid metabolism.</text>
</comment>
<dbReference type="GO" id="GO:0016024">
    <property type="term" value="P:CDP-diacylglycerol biosynthetic process"/>
    <property type="evidence" value="ECO:0007669"/>
    <property type="project" value="UniProtKB-UniPathway"/>
</dbReference>
<feature type="transmembrane region" description="Helical" evidence="19">
    <location>
        <begin position="207"/>
        <end position="226"/>
    </location>
</feature>
<evidence type="ECO:0000313" key="21">
    <source>
        <dbReference type="Proteomes" id="UP000295247"/>
    </source>
</evidence>
<evidence type="ECO:0000256" key="8">
    <source>
        <dbReference type="ARBA" id="ARBA00022475"/>
    </source>
</evidence>
<evidence type="ECO:0000256" key="9">
    <source>
        <dbReference type="ARBA" id="ARBA00022516"/>
    </source>
</evidence>
<keyword evidence="15 19" id="KW-0472">Membrane</keyword>
<dbReference type="EMBL" id="SMDC01000013">
    <property type="protein sequence ID" value="TCW34085.1"/>
    <property type="molecule type" value="Genomic_DNA"/>
</dbReference>
<dbReference type="GO" id="GO:0004605">
    <property type="term" value="F:phosphatidate cytidylyltransferase activity"/>
    <property type="evidence" value="ECO:0007669"/>
    <property type="project" value="UniProtKB-EC"/>
</dbReference>
<evidence type="ECO:0000256" key="15">
    <source>
        <dbReference type="ARBA" id="ARBA00023136"/>
    </source>
</evidence>
<keyword evidence="11 18" id="KW-0812">Transmembrane</keyword>
<comment type="caution">
    <text evidence="20">The sequence shown here is derived from an EMBL/GenBank/DDBJ whole genome shotgun (WGS) entry which is preliminary data.</text>
</comment>
<evidence type="ECO:0000256" key="3">
    <source>
        <dbReference type="ARBA" id="ARBA00005119"/>
    </source>
</evidence>
<dbReference type="PANTHER" id="PTHR46382:SF1">
    <property type="entry name" value="PHOSPHATIDATE CYTIDYLYLTRANSFERASE"/>
    <property type="match status" value="1"/>
</dbReference>
<evidence type="ECO:0000256" key="7">
    <source>
        <dbReference type="ARBA" id="ARBA00019373"/>
    </source>
</evidence>
<keyword evidence="16" id="KW-0594">Phospholipid biosynthesis</keyword>
<dbReference type="UniPathway" id="UPA00557">
    <property type="reaction ID" value="UER00614"/>
</dbReference>
<keyword evidence="10 18" id="KW-0808">Transferase</keyword>
<feature type="transmembrane region" description="Helical" evidence="19">
    <location>
        <begin position="182"/>
        <end position="201"/>
    </location>
</feature>
<evidence type="ECO:0000256" key="5">
    <source>
        <dbReference type="ARBA" id="ARBA00010185"/>
    </source>
</evidence>
<dbReference type="Pfam" id="PF01148">
    <property type="entry name" value="CTP_transf_1"/>
    <property type="match status" value="1"/>
</dbReference>
<dbReference type="Proteomes" id="UP000295247">
    <property type="component" value="Unassembled WGS sequence"/>
</dbReference>
<reference evidence="20 21" key="1">
    <citation type="submission" date="2019-03" db="EMBL/GenBank/DDBJ databases">
        <title>Genomic Encyclopedia of Type Strains, Phase IV (KMG-IV): sequencing the most valuable type-strain genomes for metagenomic binning, comparative biology and taxonomic classification.</title>
        <authorList>
            <person name="Goeker M."/>
        </authorList>
    </citation>
    <scope>NUCLEOTIDE SEQUENCE [LARGE SCALE GENOMIC DNA]</scope>
    <source>
        <strain evidence="20 21">DSM 203</strain>
    </source>
</reference>
<evidence type="ECO:0000256" key="1">
    <source>
        <dbReference type="ARBA" id="ARBA00001698"/>
    </source>
</evidence>
<organism evidence="20 21">
    <name type="scientific">Marichromatium gracile</name>
    <name type="common">Chromatium gracile</name>
    <dbReference type="NCBI Taxonomy" id="1048"/>
    <lineage>
        <taxon>Bacteria</taxon>
        <taxon>Pseudomonadati</taxon>
        <taxon>Pseudomonadota</taxon>
        <taxon>Gammaproteobacteria</taxon>
        <taxon>Chromatiales</taxon>
        <taxon>Chromatiaceae</taxon>
        <taxon>Marichromatium</taxon>
    </lineage>
</organism>
<feature type="transmembrane region" description="Helical" evidence="19">
    <location>
        <begin position="63"/>
        <end position="96"/>
    </location>
</feature>
<evidence type="ECO:0000256" key="18">
    <source>
        <dbReference type="RuleBase" id="RU003938"/>
    </source>
</evidence>
<feature type="transmembrane region" description="Helical" evidence="19">
    <location>
        <begin position="141"/>
        <end position="162"/>
    </location>
</feature>
<evidence type="ECO:0000256" key="11">
    <source>
        <dbReference type="ARBA" id="ARBA00022692"/>
    </source>
</evidence>
<comment type="catalytic activity">
    <reaction evidence="1 18">
        <text>a 1,2-diacyl-sn-glycero-3-phosphate + CTP + H(+) = a CDP-1,2-diacyl-sn-glycerol + diphosphate</text>
        <dbReference type="Rhea" id="RHEA:16229"/>
        <dbReference type="ChEBI" id="CHEBI:15378"/>
        <dbReference type="ChEBI" id="CHEBI:33019"/>
        <dbReference type="ChEBI" id="CHEBI:37563"/>
        <dbReference type="ChEBI" id="CHEBI:58332"/>
        <dbReference type="ChEBI" id="CHEBI:58608"/>
        <dbReference type="EC" id="2.7.7.41"/>
    </reaction>
</comment>
<evidence type="ECO:0000256" key="13">
    <source>
        <dbReference type="ARBA" id="ARBA00022989"/>
    </source>
</evidence>
<evidence type="ECO:0000256" key="12">
    <source>
        <dbReference type="ARBA" id="ARBA00022695"/>
    </source>
</evidence>
<evidence type="ECO:0000256" key="14">
    <source>
        <dbReference type="ARBA" id="ARBA00023098"/>
    </source>
</evidence>
<evidence type="ECO:0000256" key="4">
    <source>
        <dbReference type="ARBA" id="ARBA00005189"/>
    </source>
</evidence>
<evidence type="ECO:0000256" key="17">
    <source>
        <dbReference type="ARBA" id="ARBA00023264"/>
    </source>
</evidence>
<evidence type="ECO:0000256" key="2">
    <source>
        <dbReference type="ARBA" id="ARBA00004651"/>
    </source>
</evidence>
<dbReference type="InterPro" id="IPR000374">
    <property type="entry name" value="PC_trans"/>
</dbReference>
<evidence type="ECO:0000256" key="6">
    <source>
        <dbReference type="ARBA" id="ARBA00012487"/>
    </source>
</evidence>
<dbReference type="PROSITE" id="PS01315">
    <property type="entry name" value="CDS"/>
    <property type="match status" value="1"/>
</dbReference>
<dbReference type="EC" id="2.7.7.41" evidence="6 18"/>
<keyword evidence="12 18" id="KW-0548">Nucleotidyltransferase</keyword>
<protein>
    <recommendedName>
        <fullName evidence="7 18">Phosphatidate cytidylyltransferase</fullName>
        <ecNumber evidence="6 18">2.7.7.41</ecNumber>
    </recommendedName>
</protein>
<dbReference type="AlphaFoldDB" id="A0A4R4A5Z3"/>
<accession>A0A4R4A5Z3</accession>
<dbReference type="RefSeq" id="WP_132230542.1">
    <property type="nucleotide sequence ID" value="NZ_NRRH01000054.1"/>
</dbReference>
<evidence type="ECO:0000256" key="19">
    <source>
        <dbReference type="SAM" id="Phobius"/>
    </source>
</evidence>
<sequence>MAVATTSALRQRTLTALALVPLVIGAVLWLPTPLFALVLAGVIGVGAWEWAALAGVAGQRLRALYPLLVGGAMALLWPFPQGLFWLAIASALWWLWQTRRLLSMRRIVPAAGVDGRLLAVGLLVLVAPWAALVTLHDAPGGPALVLFLLFVIWSADTGAYFAGRRWGRTKLAPVLSPGKTRAGVYGGVLGAVLCALVFAWLQGLAPLHGLLLLLISAATALISVAGDLYESLLKRRCGAKDSGQLLPGHGGMLDRIDSLTAAAPLFLLGTTLIGVR</sequence>
<feature type="transmembrane region" description="Helical" evidence="19">
    <location>
        <begin position="117"/>
        <end position="135"/>
    </location>
</feature>
<evidence type="ECO:0000256" key="10">
    <source>
        <dbReference type="ARBA" id="ARBA00022679"/>
    </source>
</evidence>
<keyword evidence="8" id="KW-1003">Cell membrane</keyword>